<dbReference type="PROSITE" id="PS00217">
    <property type="entry name" value="SUGAR_TRANSPORT_2"/>
    <property type="match status" value="1"/>
</dbReference>
<feature type="transmembrane region" description="Helical" evidence="9">
    <location>
        <begin position="415"/>
        <end position="440"/>
    </location>
</feature>
<evidence type="ECO:0000256" key="4">
    <source>
        <dbReference type="ARBA" id="ARBA00022989"/>
    </source>
</evidence>
<feature type="transmembrane region" description="Helical" evidence="9">
    <location>
        <begin position="305"/>
        <end position="326"/>
    </location>
</feature>
<feature type="transmembrane region" description="Helical" evidence="9">
    <location>
        <begin position="479"/>
        <end position="501"/>
    </location>
</feature>
<name>A0ABM3FLJ9_NEOLC</name>
<keyword evidence="6" id="KW-0325">Glycoprotein</keyword>
<evidence type="ECO:0000256" key="6">
    <source>
        <dbReference type="ARBA" id="ARBA00023180"/>
    </source>
</evidence>
<dbReference type="PRINTS" id="PR00171">
    <property type="entry name" value="SUGRTRNSPORT"/>
</dbReference>
<evidence type="ECO:0000259" key="10">
    <source>
        <dbReference type="PROSITE" id="PS50850"/>
    </source>
</evidence>
<dbReference type="InterPro" id="IPR036259">
    <property type="entry name" value="MFS_trans_sf"/>
</dbReference>
<evidence type="ECO:0000256" key="3">
    <source>
        <dbReference type="ARBA" id="ARBA00022692"/>
    </source>
</evidence>
<dbReference type="CDD" id="cd17358">
    <property type="entry name" value="MFS_GLUT6_8_Class3_like"/>
    <property type="match status" value="1"/>
</dbReference>
<dbReference type="PANTHER" id="PTHR48021:SF96">
    <property type="entry name" value="FACILITATED TREHALOSE TRANSPORTER TRET1-1-RELATED"/>
    <property type="match status" value="1"/>
</dbReference>
<proteinExistence type="inferred from homology"/>
<feature type="transmembrane region" description="Helical" evidence="9">
    <location>
        <begin position="274"/>
        <end position="293"/>
    </location>
</feature>
<evidence type="ECO:0000256" key="8">
    <source>
        <dbReference type="RuleBase" id="RU003346"/>
    </source>
</evidence>
<evidence type="ECO:0000313" key="11">
    <source>
        <dbReference type="Proteomes" id="UP000829291"/>
    </source>
</evidence>
<evidence type="ECO:0000256" key="7">
    <source>
        <dbReference type="ARBA" id="ARBA00024348"/>
    </source>
</evidence>
<dbReference type="PROSITE" id="PS00216">
    <property type="entry name" value="SUGAR_TRANSPORT_1"/>
    <property type="match status" value="1"/>
</dbReference>
<feature type="transmembrane region" description="Helical" evidence="9">
    <location>
        <begin position="216"/>
        <end position="236"/>
    </location>
</feature>
<dbReference type="InterPro" id="IPR005829">
    <property type="entry name" value="Sugar_transporter_CS"/>
</dbReference>
<dbReference type="InterPro" id="IPR044775">
    <property type="entry name" value="MFS_ERD6/Tret1-like"/>
</dbReference>
<evidence type="ECO:0000256" key="1">
    <source>
        <dbReference type="ARBA" id="ARBA00004651"/>
    </source>
</evidence>
<accession>A0ABM3FLJ9</accession>
<dbReference type="InterPro" id="IPR020846">
    <property type="entry name" value="MFS_dom"/>
</dbReference>
<sequence length="635" mass="69747">MSSSQRRQMLQPWPVCLMFSNSKDRSILPKQYTKVPTIARSATNDSNIVYDCASNSTLATNASPFNSQLTLSVDKKGKKPGGGNYYADNLLSNHNGLKKSETYDLPTKGCGKDEEGEYKLQLDPLLQYHQHQIQSDTEKMFHSQEFQVKMTAGPPFKTYFQAEVPTKGHRTRYLAQVIAALSVSLGSMVVGFSSSYTSPALESMKNDTTLGVTEQVGSWIGSVMPLSALFGGMAGGPMIEYLGRRNTILTTGLPFIGSYLLIALAINVEMILCGRVLGGFCVGIASLALPVYLGETIQPEVRGSLGLMPTALGNIGILLCYVSGMYLDWSDLAILGALLPVPFIVLMFVIPETPRWHIARGNKENARKSLQWLRGKKTDVSEELSAIEKAHAESERNASRGAFRELFKKSYTKPLLISLGLMAFQQLSGINAVIFYTVTIFKDAGSTIDENVCTIIVGVVNFLSTFMATVLIDRLGRKILLYISSISMILTLFTLGVFFYVKYLKIDVTAVGWLPLTSFVIYVIGFSLGFGPIPWLMMGEILPAKIRGSAASVVTAFNWTCTFIVTKTFNDIIALIGAYGTFWLFGLITLMGLIFVFVFVPETRGRSLEEIEMRLTGPVRRMSAVANIKPLPTAC</sequence>
<feature type="transmembrane region" description="Helical" evidence="9">
    <location>
        <begin position="513"/>
        <end position="536"/>
    </location>
</feature>
<dbReference type="PROSITE" id="PS50850">
    <property type="entry name" value="MFS"/>
    <property type="match status" value="1"/>
</dbReference>
<dbReference type="Gene3D" id="1.20.1250.20">
    <property type="entry name" value="MFS general substrate transporter like domains"/>
    <property type="match status" value="1"/>
</dbReference>
<keyword evidence="11" id="KW-1185">Reference proteome</keyword>
<dbReference type="RefSeq" id="XP_046588899.1">
    <property type="nucleotide sequence ID" value="XM_046732943.1"/>
</dbReference>
<evidence type="ECO:0000313" key="12">
    <source>
        <dbReference type="RefSeq" id="XP_046588899.1"/>
    </source>
</evidence>
<comment type="subcellular location">
    <subcellularLocation>
        <location evidence="1">Cell membrane</location>
        <topology evidence="1">Multi-pass membrane protein</topology>
    </subcellularLocation>
</comment>
<dbReference type="Proteomes" id="UP000829291">
    <property type="component" value="Chromosome 2"/>
</dbReference>
<feature type="transmembrane region" description="Helical" evidence="9">
    <location>
        <begin position="572"/>
        <end position="600"/>
    </location>
</feature>
<feature type="transmembrane region" description="Helical" evidence="9">
    <location>
        <begin position="548"/>
        <end position="566"/>
    </location>
</feature>
<feature type="transmembrane region" description="Helical" evidence="9">
    <location>
        <begin position="173"/>
        <end position="196"/>
    </location>
</feature>
<feature type="domain" description="Major facilitator superfamily (MFS) profile" evidence="10">
    <location>
        <begin position="179"/>
        <end position="604"/>
    </location>
</feature>
<keyword evidence="2" id="KW-1003">Cell membrane</keyword>
<evidence type="ECO:0000256" key="2">
    <source>
        <dbReference type="ARBA" id="ARBA00022475"/>
    </source>
</evidence>
<evidence type="ECO:0000256" key="9">
    <source>
        <dbReference type="SAM" id="Phobius"/>
    </source>
</evidence>
<dbReference type="Pfam" id="PF00083">
    <property type="entry name" value="Sugar_tr"/>
    <property type="match status" value="1"/>
</dbReference>
<dbReference type="SUPFAM" id="SSF103473">
    <property type="entry name" value="MFS general substrate transporter"/>
    <property type="match status" value="1"/>
</dbReference>
<keyword evidence="5 9" id="KW-0472">Membrane</keyword>
<gene>
    <name evidence="12" type="primary">LOC107218159</name>
</gene>
<feature type="transmembrane region" description="Helical" evidence="9">
    <location>
        <begin position="332"/>
        <end position="350"/>
    </location>
</feature>
<dbReference type="GeneID" id="107218159"/>
<feature type="transmembrane region" description="Helical" evidence="9">
    <location>
        <begin position="248"/>
        <end position="268"/>
    </location>
</feature>
<keyword evidence="8" id="KW-0813">Transport</keyword>
<organism evidence="11 12">
    <name type="scientific">Neodiprion lecontei</name>
    <name type="common">Redheaded pine sawfly</name>
    <dbReference type="NCBI Taxonomy" id="441921"/>
    <lineage>
        <taxon>Eukaryota</taxon>
        <taxon>Metazoa</taxon>
        <taxon>Ecdysozoa</taxon>
        <taxon>Arthropoda</taxon>
        <taxon>Hexapoda</taxon>
        <taxon>Insecta</taxon>
        <taxon>Pterygota</taxon>
        <taxon>Neoptera</taxon>
        <taxon>Endopterygota</taxon>
        <taxon>Hymenoptera</taxon>
        <taxon>Tenthredinoidea</taxon>
        <taxon>Diprionidae</taxon>
        <taxon>Diprioninae</taxon>
        <taxon>Neodiprion</taxon>
    </lineage>
</organism>
<reference evidence="12" key="1">
    <citation type="submission" date="2025-08" db="UniProtKB">
        <authorList>
            <consortium name="RefSeq"/>
        </authorList>
    </citation>
    <scope>IDENTIFICATION</scope>
    <source>
        <tissue evidence="12">Thorax and Abdomen</tissue>
    </source>
</reference>
<comment type="similarity">
    <text evidence="7">Belongs to the major facilitator superfamily. Sugar transporter (TC 2.A.1.1) family. Trehalose transporter subfamily.</text>
</comment>
<keyword evidence="3 9" id="KW-0812">Transmembrane</keyword>
<evidence type="ECO:0000256" key="5">
    <source>
        <dbReference type="ARBA" id="ARBA00023136"/>
    </source>
</evidence>
<dbReference type="NCBIfam" id="TIGR00879">
    <property type="entry name" value="SP"/>
    <property type="match status" value="1"/>
</dbReference>
<keyword evidence="4 9" id="KW-1133">Transmembrane helix</keyword>
<feature type="transmembrane region" description="Helical" evidence="9">
    <location>
        <begin position="452"/>
        <end position="472"/>
    </location>
</feature>
<protein>
    <submittedName>
        <fullName evidence="12">Facilitated trehalose transporter Tret1-2 homolog isoform X1</fullName>
    </submittedName>
</protein>
<dbReference type="InterPro" id="IPR050549">
    <property type="entry name" value="MFS_Trehalose_Transporter"/>
</dbReference>
<dbReference type="InterPro" id="IPR003663">
    <property type="entry name" value="Sugar/inositol_transpt"/>
</dbReference>
<dbReference type="InterPro" id="IPR005828">
    <property type="entry name" value="MFS_sugar_transport-like"/>
</dbReference>
<dbReference type="PANTHER" id="PTHR48021">
    <property type="match status" value="1"/>
</dbReference>